<dbReference type="STRING" id="179408.Osc7112_4286"/>
<sequence precursor="true">MQIIVHIRGGFSPVMSSVLAVVKNFRLGIILALACLACILSYVPAVSQTSPTQLPNTLKLGVRTSVYPIGNKINVNFFTQFLPENNFVRLFYENKIHKPNSAEGFCGTFGKELQKELASNGQQIKVIYIPIVNQHKGVVAPRYDGLKRRIIDIECGPNSISSGELPTGQGIKFSEPFYETGVKILLKEELAEELNSGARGLNKITISVVKESTTLKVLQSIKDINQSKIATSDSGAEGLTDLKDNTVQAFASDALIVGSILREGVKGERSDQPWWNIFNRRVDQQGQPFRQPYENLGYTIYPNNSSKKTYVTGNEPTEKYAMAVLEKTPFRDDLLNAINKTLDKSKLSSAGQKLKEYETRASDLSWNGWKKLLLFINTYIWVVFVPVIWALFIQFLSQILHESWVTTFTWVSGITVCLSLGLIVIIQILLIVVPLLFPGY</sequence>
<dbReference type="eggNOG" id="COG0834">
    <property type="taxonomic scope" value="Bacteria"/>
</dbReference>
<keyword evidence="3" id="KW-1185">Reference proteome</keyword>
<feature type="transmembrane region" description="Helical" evidence="1">
    <location>
        <begin position="372"/>
        <end position="396"/>
    </location>
</feature>
<proteinExistence type="predicted"/>
<dbReference type="SUPFAM" id="SSF53850">
    <property type="entry name" value="Periplasmic binding protein-like II"/>
    <property type="match status" value="1"/>
</dbReference>
<keyword evidence="1" id="KW-0472">Membrane</keyword>
<dbReference type="Proteomes" id="UP000010478">
    <property type="component" value="Chromosome"/>
</dbReference>
<organism evidence="2 3">
    <name type="scientific">Phormidium nigroviride PCC 7112</name>
    <dbReference type="NCBI Taxonomy" id="179408"/>
    <lineage>
        <taxon>Bacteria</taxon>
        <taxon>Bacillati</taxon>
        <taxon>Cyanobacteriota</taxon>
        <taxon>Cyanophyceae</taxon>
        <taxon>Oscillatoriophycideae</taxon>
        <taxon>Oscillatoriales</taxon>
        <taxon>Oscillatoriaceae</taxon>
        <taxon>Phormidium</taxon>
    </lineage>
</organism>
<dbReference type="AlphaFoldDB" id="K9VMA5"/>
<dbReference type="Gene3D" id="3.40.190.10">
    <property type="entry name" value="Periplasmic binding protein-like II"/>
    <property type="match status" value="2"/>
</dbReference>
<reference evidence="2 3" key="1">
    <citation type="submission" date="2012-05" db="EMBL/GenBank/DDBJ databases">
        <title>Finished chromosome of genome of Oscillatoria sp. PCC 7112.</title>
        <authorList>
            <consortium name="US DOE Joint Genome Institute"/>
            <person name="Gugger M."/>
            <person name="Coursin T."/>
            <person name="Rippka R."/>
            <person name="Tandeau De Marsac N."/>
            <person name="Huntemann M."/>
            <person name="Wei C.-L."/>
            <person name="Han J."/>
            <person name="Detter J.C."/>
            <person name="Han C."/>
            <person name="Tapia R."/>
            <person name="Davenport K."/>
            <person name="Daligault H."/>
            <person name="Erkkila T."/>
            <person name="Gu W."/>
            <person name="Munk A.C.C."/>
            <person name="Teshima H."/>
            <person name="Xu Y."/>
            <person name="Chain P."/>
            <person name="Chen A."/>
            <person name="Krypides N."/>
            <person name="Mavromatis K."/>
            <person name="Markowitz V."/>
            <person name="Szeto E."/>
            <person name="Ivanova N."/>
            <person name="Mikhailova N."/>
            <person name="Ovchinnikova G."/>
            <person name="Pagani I."/>
            <person name="Pati A."/>
            <person name="Goodwin L."/>
            <person name="Peters L."/>
            <person name="Pitluck S."/>
            <person name="Woyke T."/>
            <person name="Kerfeld C."/>
        </authorList>
    </citation>
    <scope>NUCLEOTIDE SEQUENCE [LARGE SCALE GENOMIC DNA]</scope>
    <source>
        <strain evidence="2 3">PCC 7112</strain>
    </source>
</reference>
<name>K9VMA5_9CYAN</name>
<accession>K9VMA5</accession>
<feature type="transmembrane region" description="Helical" evidence="1">
    <location>
        <begin position="408"/>
        <end position="437"/>
    </location>
</feature>
<dbReference type="EMBL" id="CP003614">
    <property type="protein sequence ID" value="AFZ08602.1"/>
    <property type="molecule type" value="Genomic_DNA"/>
</dbReference>
<evidence type="ECO:0000313" key="3">
    <source>
        <dbReference type="Proteomes" id="UP000010478"/>
    </source>
</evidence>
<dbReference type="HOGENOM" id="CLU_622330_0_0_3"/>
<feature type="transmembrane region" description="Helical" evidence="1">
    <location>
        <begin position="25"/>
        <end position="43"/>
    </location>
</feature>
<protein>
    <submittedName>
        <fullName evidence="2">Uncharacterized protein</fullName>
    </submittedName>
</protein>
<evidence type="ECO:0000313" key="2">
    <source>
        <dbReference type="EMBL" id="AFZ08602.1"/>
    </source>
</evidence>
<dbReference type="KEGG" id="oni:Osc7112_4286"/>
<gene>
    <name evidence="2" type="ORF">Osc7112_4286</name>
</gene>
<evidence type="ECO:0000256" key="1">
    <source>
        <dbReference type="SAM" id="Phobius"/>
    </source>
</evidence>
<keyword evidence="1" id="KW-0812">Transmembrane</keyword>
<keyword evidence="1" id="KW-1133">Transmembrane helix</keyword>